<dbReference type="Gene3D" id="3.90.180.10">
    <property type="entry name" value="Medium-chain alcohol dehydrogenases, catalytic domain"/>
    <property type="match status" value="1"/>
</dbReference>
<evidence type="ECO:0008006" key="4">
    <source>
        <dbReference type="Google" id="ProtNLM"/>
    </source>
</evidence>
<accession>A0A2U1KC79</accession>
<dbReference type="OrthoDB" id="809632at2759"/>
<evidence type="ECO:0000256" key="1">
    <source>
        <dbReference type="SAM" id="SignalP"/>
    </source>
</evidence>
<reference evidence="2 3" key="1">
    <citation type="journal article" date="2018" name="Mol. Plant">
        <title>The genome of Artemisia annua provides insight into the evolution of Asteraceae family and artemisinin biosynthesis.</title>
        <authorList>
            <person name="Shen Q."/>
            <person name="Zhang L."/>
            <person name="Liao Z."/>
            <person name="Wang S."/>
            <person name="Yan T."/>
            <person name="Shi P."/>
            <person name="Liu M."/>
            <person name="Fu X."/>
            <person name="Pan Q."/>
            <person name="Wang Y."/>
            <person name="Lv Z."/>
            <person name="Lu X."/>
            <person name="Zhang F."/>
            <person name="Jiang W."/>
            <person name="Ma Y."/>
            <person name="Chen M."/>
            <person name="Hao X."/>
            <person name="Li L."/>
            <person name="Tang Y."/>
            <person name="Lv G."/>
            <person name="Zhou Y."/>
            <person name="Sun X."/>
            <person name="Brodelius P.E."/>
            <person name="Rose J.K.C."/>
            <person name="Tang K."/>
        </authorList>
    </citation>
    <scope>NUCLEOTIDE SEQUENCE [LARGE SCALE GENOMIC DNA]</scope>
    <source>
        <strain evidence="3">cv. Huhao1</strain>
        <tissue evidence="2">Leaf</tissue>
    </source>
</reference>
<dbReference type="InterPro" id="IPR045010">
    <property type="entry name" value="MDR_fam"/>
</dbReference>
<organism evidence="2 3">
    <name type="scientific">Artemisia annua</name>
    <name type="common">Sweet wormwood</name>
    <dbReference type="NCBI Taxonomy" id="35608"/>
    <lineage>
        <taxon>Eukaryota</taxon>
        <taxon>Viridiplantae</taxon>
        <taxon>Streptophyta</taxon>
        <taxon>Embryophyta</taxon>
        <taxon>Tracheophyta</taxon>
        <taxon>Spermatophyta</taxon>
        <taxon>Magnoliopsida</taxon>
        <taxon>eudicotyledons</taxon>
        <taxon>Gunneridae</taxon>
        <taxon>Pentapetalae</taxon>
        <taxon>asterids</taxon>
        <taxon>campanulids</taxon>
        <taxon>Asterales</taxon>
        <taxon>Asteraceae</taxon>
        <taxon>Asteroideae</taxon>
        <taxon>Anthemideae</taxon>
        <taxon>Artemisiinae</taxon>
        <taxon>Artemisia</taxon>
    </lineage>
</organism>
<keyword evidence="1" id="KW-0732">Signal</keyword>
<dbReference type="STRING" id="35608.A0A2U1KC79"/>
<keyword evidence="3" id="KW-1185">Reference proteome</keyword>
<feature type="signal peptide" evidence="1">
    <location>
        <begin position="1"/>
        <end position="15"/>
    </location>
</feature>
<evidence type="ECO:0000313" key="2">
    <source>
        <dbReference type="EMBL" id="PWA34341.1"/>
    </source>
</evidence>
<dbReference type="PANTHER" id="PTHR43205">
    <property type="entry name" value="PROSTAGLANDIN REDUCTASE"/>
    <property type="match status" value="1"/>
</dbReference>
<sequence>MVLFMDFGFLVVCCCYDHNSNFVSRLMINGNGLGRVVSSDHPNYHKNDIVDLLKWKLGFDDAFNNKEEKDPNSAVQRVAVCGVISDYTKSGKRASPSMIDVIYERIMIQGFLVSDFYTNDFKDFMPTTIDYVRAGKLCVLEDISYGIDNIPCAFIGLFQGENVGKKIVKITE</sequence>
<gene>
    <name evidence="2" type="ORF">CTI12_AA620080</name>
</gene>
<dbReference type="Gene3D" id="3.40.50.720">
    <property type="entry name" value="NAD(P)-binding Rossmann-like Domain"/>
    <property type="match status" value="1"/>
</dbReference>
<comment type="caution">
    <text evidence="2">The sequence shown here is derived from an EMBL/GenBank/DDBJ whole genome shotgun (WGS) entry which is preliminary data.</text>
</comment>
<evidence type="ECO:0000313" key="3">
    <source>
        <dbReference type="Proteomes" id="UP000245207"/>
    </source>
</evidence>
<dbReference type="GO" id="GO:0016628">
    <property type="term" value="F:oxidoreductase activity, acting on the CH-CH group of donors, NAD or NADP as acceptor"/>
    <property type="evidence" value="ECO:0007669"/>
    <property type="project" value="InterPro"/>
</dbReference>
<proteinExistence type="predicted"/>
<dbReference type="PANTHER" id="PTHR43205:SF12">
    <property type="entry name" value="OS06G0602900 PROTEIN"/>
    <property type="match status" value="1"/>
</dbReference>
<name>A0A2U1KC79_ARTAN</name>
<feature type="chain" id="PRO_5015719821" description="Alcohol dehydrogenase superfamily, zinc-type" evidence="1">
    <location>
        <begin position="16"/>
        <end position="172"/>
    </location>
</feature>
<dbReference type="AlphaFoldDB" id="A0A2U1KC79"/>
<dbReference type="Proteomes" id="UP000245207">
    <property type="component" value="Unassembled WGS sequence"/>
</dbReference>
<protein>
    <recommendedName>
        <fullName evidence="4">Alcohol dehydrogenase superfamily, zinc-type</fullName>
    </recommendedName>
</protein>
<dbReference type="EMBL" id="PKPP01022958">
    <property type="protein sequence ID" value="PWA34341.1"/>
    <property type="molecule type" value="Genomic_DNA"/>
</dbReference>